<accession>A0A9W7E686</accession>
<comment type="similarity">
    <text evidence="1">Belongs to the protein kinase superfamily. ADCK protein kinase family.</text>
</comment>
<dbReference type="OrthoDB" id="427480at2759"/>
<dbReference type="CDD" id="cd05121">
    <property type="entry name" value="ABC1_ADCK3-like"/>
    <property type="match status" value="1"/>
</dbReference>
<dbReference type="PANTHER" id="PTHR10566:SF113">
    <property type="entry name" value="PROTEIN ACTIVITY OF BC1 COMPLEX KINASE 7, CHLOROPLASTIC"/>
    <property type="match status" value="1"/>
</dbReference>
<dbReference type="PANTHER" id="PTHR10566">
    <property type="entry name" value="CHAPERONE-ACTIVITY OF BC1 COMPLEX CABC1 -RELATED"/>
    <property type="match status" value="1"/>
</dbReference>
<evidence type="ECO:0000256" key="2">
    <source>
        <dbReference type="SAM" id="MobiDB-lite"/>
    </source>
</evidence>
<gene>
    <name evidence="4" type="ORF">TrLO_g1854</name>
</gene>
<evidence type="ECO:0000313" key="4">
    <source>
        <dbReference type="EMBL" id="GMH67128.1"/>
    </source>
</evidence>
<keyword evidence="5" id="KW-1185">Reference proteome</keyword>
<feature type="domain" description="ABC1 atypical kinase-like" evidence="3">
    <location>
        <begin position="336"/>
        <end position="588"/>
    </location>
</feature>
<dbReference type="InterPro" id="IPR011009">
    <property type="entry name" value="Kinase-like_dom_sf"/>
</dbReference>
<evidence type="ECO:0000313" key="5">
    <source>
        <dbReference type="Proteomes" id="UP001165122"/>
    </source>
</evidence>
<comment type="caution">
    <text evidence="4">The sequence shown here is derived from an EMBL/GenBank/DDBJ whole genome shotgun (WGS) entry which is preliminary data.</text>
</comment>
<evidence type="ECO:0000259" key="3">
    <source>
        <dbReference type="Pfam" id="PF03109"/>
    </source>
</evidence>
<feature type="compositionally biased region" description="Basic and acidic residues" evidence="2">
    <location>
        <begin position="12"/>
        <end position="29"/>
    </location>
</feature>
<name>A0A9W7E686_9STRA</name>
<reference evidence="5" key="1">
    <citation type="journal article" date="2023" name="Commun. Biol.">
        <title>Genome analysis of Parmales, the sister group of diatoms, reveals the evolutionary specialization of diatoms from phago-mixotrophs to photoautotrophs.</title>
        <authorList>
            <person name="Ban H."/>
            <person name="Sato S."/>
            <person name="Yoshikawa S."/>
            <person name="Yamada K."/>
            <person name="Nakamura Y."/>
            <person name="Ichinomiya M."/>
            <person name="Sato N."/>
            <person name="Blanc-Mathieu R."/>
            <person name="Endo H."/>
            <person name="Kuwata A."/>
            <person name="Ogata H."/>
        </authorList>
    </citation>
    <scope>NUCLEOTIDE SEQUENCE [LARGE SCALE GENOMIC DNA]</scope>
    <source>
        <strain evidence="5">NIES 3700</strain>
    </source>
</reference>
<dbReference type="Pfam" id="PF03109">
    <property type="entry name" value="ABC1"/>
    <property type="match status" value="1"/>
</dbReference>
<evidence type="ECO:0000256" key="1">
    <source>
        <dbReference type="ARBA" id="ARBA00009670"/>
    </source>
</evidence>
<proteinExistence type="inferred from homology"/>
<dbReference type="Proteomes" id="UP001165122">
    <property type="component" value="Unassembled WGS sequence"/>
</dbReference>
<dbReference type="AlphaFoldDB" id="A0A9W7E686"/>
<feature type="region of interest" description="Disordered" evidence="2">
    <location>
        <begin position="1"/>
        <end position="59"/>
    </location>
</feature>
<dbReference type="InterPro" id="IPR050154">
    <property type="entry name" value="UbiB_kinase"/>
</dbReference>
<protein>
    <recommendedName>
        <fullName evidence="3">ABC1 atypical kinase-like domain-containing protein</fullName>
    </recommendedName>
</protein>
<organism evidence="4 5">
    <name type="scientific">Triparma laevis f. longispina</name>
    <dbReference type="NCBI Taxonomy" id="1714387"/>
    <lineage>
        <taxon>Eukaryota</taxon>
        <taxon>Sar</taxon>
        <taxon>Stramenopiles</taxon>
        <taxon>Ochrophyta</taxon>
        <taxon>Bolidophyceae</taxon>
        <taxon>Parmales</taxon>
        <taxon>Triparmaceae</taxon>
        <taxon>Triparma</taxon>
    </lineage>
</organism>
<dbReference type="EMBL" id="BRXW01000569">
    <property type="protein sequence ID" value="GMH67128.1"/>
    <property type="molecule type" value="Genomic_DNA"/>
</dbReference>
<sequence length="854" mass="96565">MSSPLSPLFSATEERRITPTEETTDKYTDESSSTSIPDYEYHDSAHPSTPSSPSNLTSPISFDAASIQQTISTLSSTTTSSLTELTETLTALLTTETQKLQNESYAEIIDLVEGLTKTQSSGLANLEKSVIDFERSLTRLSGDIAYADTPLSTLKLTPPEFEFSNTTPLPRPPLVESDKTLISRTQRTSTIFQNWRIAPLYASASLLTRWFYKSLSIPLLPLTLITKAYSSTPLIKKGRKDEEIQMKWKRAATTGSFRRSLEIWGCALSFVLKERRLTRRRTRIGEEEYSKRRRALGKEATETLLKLGPTFIKVGQLLSTRIDIVPKEYIEELKLLQDDVPGFSGEIAKEIFLEETGTTVEEAFDSFDTNSLAAASLGQVHIASKDGQKFAVKIQRQYLKELFAVDLRNLKGLAVFLDAVDPKAEGSLLDANCERDWVSIYDESRRLLFEEIDYSNERKNCDLFRENFSDKRFAHIRVPKTYPEYSTRKVLCMEYVPGVKITDVEAIKRLGLDAVEIGIKSAEAYLEQLCRHGFFHCDPHPGNVAVEKDENGNARLIFYDFGMMDTFPQSTRKAFIDFLFAFYENQPREACNALADLGILREDPNIDRIAVERVGKDFMDRFQSTLNTEGELYDNQLTEEEKKAFNKRKRAKLGEEFLTMNSDVPFIFPPTWTFVFRAFMSLDGIGKTLDPKYDMTKIAKPYLKELIDLKDGNALKTLTLKIAKRFGFRPIDLNMAVTQPRRTAFVEDVVRRLEQGDFKLRVRALETERALERASLVQSNVFNAVISGVLLNSAMVLAVMTNLPGVPARPAKIAFHAARTLAIGAAIFGVQVPFGVKRVRNLDAYFEKFGQKKR</sequence>
<dbReference type="InterPro" id="IPR004147">
    <property type="entry name" value="ABC1_dom"/>
</dbReference>
<dbReference type="SUPFAM" id="SSF56112">
    <property type="entry name" value="Protein kinase-like (PK-like)"/>
    <property type="match status" value="1"/>
</dbReference>
<feature type="compositionally biased region" description="Low complexity" evidence="2">
    <location>
        <begin position="47"/>
        <end position="59"/>
    </location>
</feature>